<evidence type="ECO:0000313" key="3">
    <source>
        <dbReference type="Proteomes" id="UP001152523"/>
    </source>
</evidence>
<reference evidence="2" key="1">
    <citation type="submission" date="2022-07" db="EMBL/GenBank/DDBJ databases">
        <authorList>
            <person name="Macas J."/>
            <person name="Novak P."/>
            <person name="Neumann P."/>
        </authorList>
    </citation>
    <scope>NUCLEOTIDE SEQUENCE</scope>
</reference>
<dbReference type="GO" id="GO:0003682">
    <property type="term" value="F:chromatin binding"/>
    <property type="evidence" value="ECO:0007669"/>
    <property type="project" value="InterPro"/>
</dbReference>
<keyword evidence="3" id="KW-1185">Reference proteome</keyword>
<dbReference type="Pfam" id="PF16719">
    <property type="entry name" value="SAWADEE"/>
    <property type="match status" value="1"/>
</dbReference>
<evidence type="ECO:0000259" key="1">
    <source>
        <dbReference type="Pfam" id="PF16719"/>
    </source>
</evidence>
<accession>A0AAV0D3U3</accession>
<dbReference type="Gene3D" id="2.30.30.140">
    <property type="match status" value="1"/>
</dbReference>
<gene>
    <name evidence="2" type="ORF">CEPIT_LOCUS11723</name>
</gene>
<comment type="caution">
    <text evidence="2">The sequence shown here is derived from an EMBL/GenBank/DDBJ whole genome shotgun (WGS) entry which is preliminary data.</text>
</comment>
<dbReference type="InterPro" id="IPR032001">
    <property type="entry name" value="SAWADEE_dom"/>
</dbReference>
<organism evidence="2 3">
    <name type="scientific">Cuscuta epithymum</name>
    <dbReference type="NCBI Taxonomy" id="186058"/>
    <lineage>
        <taxon>Eukaryota</taxon>
        <taxon>Viridiplantae</taxon>
        <taxon>Streptophyta</taxon>
        <taxon>Embryophyta</taxon>
        <taxon>Tracheophyta</taxon>
        <taxon>Spermatophyta</taxon>
        <taxon>Magnoliopsida</taxon>
        <taxon>eudicotyledons</taxon>
        <taxon>Gunneridae</taxon>
        <taxon>Pentapetalae</taxon>
        <taxon>asterids</taxon>
        <taxon>lamiids</taxon>
        <taxon>Solanales</taxon>
        <taxon>Convolvulaceae</taxon>
        <taxon>Cuscuteae</taxon>
        <taxon>Cuscuta</taxon>
        <taxon>Cuscuta subgen. Cuscuta</taxon>
    </lineage>
</organism>
<dbReference type="AlphaFoldDB" id="A0AAV0D3U3"/>
<evidence type="ECO:0000313" key="2">
    <source>
        <dbReference type="EMBL" id="CAH9091476.1"/>
    </source>
</evidence>
<dbReference type="EMBL" id="CAMAPF010000069">
    <property type="protein sequence ID" value="CAH9091476.1"/>
    <property type="molecule type" value="Genomic_DNA"/>
</dbReference>
<dbReference type="PANTHER" id="PTHR36384:SF1">
    <property type="entry name" value="SAWADEE PROTEIN"/>
    <property type="match status" value="1"/>
</dbReference>
<dbReference type="Proteomes" id="UP001152523">
    <property type="component" value="Unassembled WGS sequence"/>
</dbReference>
<feature type="domain" description="SAWADEE" evidence="1">
    <location>
        <begin position="2"/>
        <end position="130"/>
    </location>
</feature>
<sequence>MDDDAWYSVKVDLKGETLSIEFHGVQETVKFAASNFESENAIDRLVRRFRVVSPQLQVRECPGITEGSLVCAVCNTFGGDDTRYYDAVVEAVDRRDHSFVKGECLCTFVLSWLHGPKVGLLTNASIASICTVNDDGQIDPIISSFSKLAKRKVLNSSGKNTVVSANEVSARLALPKGGWNQLLFIDDKRKPSFQDIQNKWESIYGNGESAEYLLPLWSPPPQGVETLSDHDCHQDQDQDLGGEPSNCFFIVIGNMERSLSPASIQEFINRHACVSPEVYVLPSPLPTHFTKAVLLLDTKKKHDKVCQFLDNPDHFVVSMSGRPWVLIECDTKLGINGNSLGSLADLACDQDDSYSDNEVAMVVHSGSEAYRRAKRLKELFMDFSNHEQLLLKRLKEEEARVL</sequence>
<proteinExistence type="predicted"/>
<protein>
    <recommendedName>
        <fullName evidence="1">SAWADEE domain-containing protein</fullName>
    </recommendedName>
</protein>
<dbReference type="PANTHER" id="PTHR36384">
    <property type="entry name" value="SAWADEE PROTEIN"/>
    <property type="match status" value="1"/>
</dbReference>
<name>A0AAV0D3U3_9ASTE</name>